<keyword evidence="5" id="KW-0560">Oxidoreductase</keyword>
<evidence type="ECO:0000313" key="10">
    <source>
        <dbReference type="Proteomes" id="UP001501459"/>
    </source>
</evidence>
<dbReference type="EMBL" id="BAAADM010000030">
    <property type="protein sequence ID" value="GAA0436175.1"/>
    <property type="molecule type" value="Genomic_DNA"/>
</dbReference>
<accession>A0ABN0Z6W7</accession>
<gene>
    <name evidence="9" type="ORF">GCM10008983_11040</name>
</gene>
<sequence length="367" mass="39516">MNFRLTDEQERIRGVMRDFAQTDVSPLVERMEQEGRFPSELVKKMGNIGLMGIPIPTAYGGSGMDYISYISAIIELSKVSAALGVILSVHTSVGTNPIVRFGTEQQKSHYLPKLASGTYLGAFALTESEAGSDAASMRTIAVLDGDDYVLNGEKMFTTNGREADTFITFARTSGEGRSKGISAFIVEKDAPGLFIGKSERKMGLHGSSTVQVGFDHCRISRDQLLGAEGDGFNIAMANLNVGRIGIAAQALGIAEAALEHTSAYARDRASSQLAETAAEVEAANLLTHQAASFVQRGVPCNKEASMAKVYAAKTARKAATEALRVCGRYACTEDSPVERFFRDAKVTEIYEGTNEIQHKVIAKNVLH</sequence>
<name>A0ABN0Z6W7_9BACI</name>
<comment type="cofactor">
    <cofactor evidence="1 5">
        <name>FAD</name>
        <dbReference type="ChEBI" id="CHEBI:57692"/>
    </cofactor>
</comment>
<dbReference type="PANTHER" id="PTHR43884:SF12">
    <property type="entry name" value="ISOVALERYL-COA DEHYDROGENASE, MITOCHONDRIAL-RELATED"/>
    <property type="match status" value="1"/>
</dbReference>
<dbReference type="Pfam" id="PF02771">
    <property type="entry name" value="Acyl-CoA_dh_N"/>
    <property type="match status" value="1"/>
</dbReference>
<evidence type="ECO:0000256" key="3">
    <source>
        <dbReference type="ARBA" id="ARBA00022630"/>
    </source>
</evidence>
<evidence type="ECO:0000313" key="9">
    <source>
        <dbReference type="EMBL" id="GAA0436175.1"/>
    </source>
</evidence>
<comment type="caution">
    <text evidence="9">The sequence shown here is derived from an EMBL/GenBank/DDBJ whole genome shotgun (WGS) entry which is preliminary data.</text>
</comment>
<dbReference type="PIRSF" id="PIRSF016578">
    <property type="entry name" value="HsaA"/>
    <property type="match status" value="1"/>
</dbReference>
<dbReference type="InterPro" id="IPR036250">
    <property type="entry name" value="AcylCo_DH-like_C"/>
</dbReference>
<evidence type="ECO:0000256" key="2">
    <source>
        <dbReference type="ARBA" id="ARBA00009347"/>
    </source>
</evidence>
<dbReference type="RefSeq" id="WP_343751697.1">
    <property type="nucleotide sequence ID" value="NZ_BAAADM010000030.1"/>
</dbReference>
<dbReference type="SUPFAM" id="SSF56645">
    <property type="entry name" value="Acyl-CoA dehydrogenase NM domain-like"/>
    <property type="match status" value="1"/>
</dbReference>
<feature type="domain" description="Acyl-CoA oxidase/dehydrogenase middle" evidence="7">
    <location>
        <begin position="122"/>
        <end position="217"/>
    </location>
</feature>
<evidence type="ECO:0000259" key="7">
    <source>
        <dbReference type="Pfam" id="PF02770"/>
    </source>
</evidence>
<dbReference type="InterPro" id="IPR006089">
    <property type="entry name" value="Acyl-CoA_DH_CS"/>
</dbReference>
<dbReference type="InterPro" id="IPR009075">
    <property type="entry name" value="AcylCo_DH/oxidase_C"/>
</dbReference>
<evidence type="ECO:0000259" key="8">
    <source>
        <dbReference type="Pfam" id="PF02771"/>
    </source>
</evidence>
<dbReference type="PROSITE" id="PS00072">
    <property type="entry name" value="ACYL_COA_DH_1"/>
    <property type="match status" value="1"/>
</dbReference>
<dbReference type="InterPro" id="IPR046373">
    <property type="entry name" value="Acyl-CoA_Oxase/DH_mid-dom_sf"/>
</dbReference>
<dbReference type="Gene3D" id="2.40.110.10">
    <property type="entry name" value="Butyryl-CoA Dehydrogenase, subunit A, domain 2"/>
    <property type="match status" value="1"/>
</dbReference>
<dbReference type="SUPFAM" id="SSF47203">
    <property type="entry name" value="Acyl-CoA dehydrogenase C-terminal domain-like"/>
    <property type="match status" value="1"/>
</dbReference>
<feature type="domain" description="Acyl-CoA dehydrogenase/oxidase N-terminal" evidence="8">
    <location>
        <begin position="6"/>
        <end position="117"/>
    </location>
</feature>
<dbReference type="InterPro" id="IPR009100">
    <property type="entry name" value="AcylCoA_DH/oxidase_NM_dom_sf"/>
</dbReference>
<keyword evidence="10" id="KW-1185">Reference proteome</keyword>
<evidence type="ECO:0000256" key="4">
    <source>
        <dbReference type="ARBA" id="ARBA00022827"/>
    </source>
</evidence>
<reference evidence="9 10" key="1">
    <citation type="journal article" date="2019" name="Int. J. Syst. Evol. Microbiol.">
        <title>The Global Catalogue of Microorganisms (GCM) 10K type strain sequencing project: providing services to taxonomists for standard genome sequencing and annotation.</title>
        <authorList>
            <consortium name="The Broad Institute Genomics Platform"/>
            <consortium name="The Broad Institute Genome Sequencing Center for Infectious Disease"/>
            <person name="Wu L."/>
            <person name="Ma J."/>
        </authorList>
    </citation>
    <scope>NUCLEOTIDE SEQUENCE [LARGE SCALE GENOMIC DNA]</scope>
    <source>
        <strain evidence="9 10">JCM 12149</strain>
    </source>
</reference>
<proteinExistence type="inferred from homology"/>
<dbReference type="Gene3D" id="1.20.140.10">
    <property type="entry name" value="Butyryl-CoA Dehydrogenase, subunit A, domain 3"/>
    <property type="match status" value="1"/>
</dbReference>
<dbReference type="Proteomes" id="UP001501459">
    <property type="component" value="Unassembled WGS sequence"/>
</dbReference>
<dbReference type="Pfam" id="PF02770">
    <property type="entry name" value="Acyl-CoA_dh_M"/>
    <property type="match status" value="1"/>
</dbReference>
<comment type="similarity">
    <text evidence="2 5">Belongs to the acyl-CoA dehydrogenase family.</text>
</comment>
<feature type="domain" description="Acyl-CoA dehydrogenase/oxidase C-terminal" evidence="6">
    <location>
        <begin position="229"/>
        <end position="366"/>
    </location>
</feature>
<keyword evidence="4 5" id="KW-0274">FAD</keyword>
<dbReference type="InterPro" id="IPR037069">
    <property type="entry name" value="AcylCoA_DH/ox_N_sf"/>
</dbReference>
<evidence type="ECO:0000256" key="1">
    <source>
        <dbReference type="ARBA" id="ARBA00001974"/>
    </source>
</evidence>
<dbReference type="InterPro" id="IPR013786">
    <property type="entry name" value="AcylCoA_DH/ox_N"/>
</dbReference>
<dbReference type="PANTHER" id="PTHR43884">
    <property type="entry name" value="ACYL-COA DEHYDROGENASE"/>
    <property type="match status" value="1"/>
</dbReference>
<organism evidence="9 10">
    <name type="scientific">Lentibacillus halophilus</name>
    <dbReference type="NCBI Taxonomy" id="295065"/>
    <lineage>
        <taxon>Bacteria</taxon>
        <taxon>Bacillati</taxon>
        <taxon>Bacillota</taxon>
        <taxon>Bacilli</taxon>
        <taxon>Bacillales</taxon>
        <taxon>Bacillaceae</taxon>
        <taxon>Lentibacillus</taxon>
    </lineage>
</organism>
<dbReference type="Gene3D" id="1.10.540.10">
    <property type="entry name" value="Acyl-CoA dehydrogenase/oxidase, N-terminal domain"/>
    <property type="match status" value="1"/>
</dbReference>
<keyword evidence="3 5" id="KW-0285">Flavoprotein</keyword>
<dbReference type="InterPro" id="IPR006091">
    <property type="entry name" value="Acyl-CoA_Oxase/DH_mid-dom"/>
</dbReference>
<dbReference type="Pfam" id="PF00441">
    <property type="entry name" value="Acyl-CoA_dh_1"/>
    <property type="match status" value="1"/>
</dbReference>
<evidence type="ECO:0000256" key="5">
    <source>
        <dbReference type="RuleBase" id="RU362125"/>
    </source>
</evidence>
<protein>
    <submittedName>
        <fullName evidence="9">Acyl-CoA dehydrogenase</fullName>
    </submittedName>
</protein>
<evidence type="ECO:0000259" key="6">
    <source>
        <dbReference type="Pfam" id="PF00441"/>
    </source>
</evidence>